<evidence type="ECO:0000313" key="4">
    <source>
        <dbReference type="EMBL" id="PRH88397.1"/>
    </source>
</evidence>
<dbReference type="Pfam" id="PF01232">
    <property type="entry name" value="Mannitol_dh"/>
    <property type="match status" value="1"/>
</dbReference>
<dbReference type="AlphaFoldDB" id="A0A2S9QGB2"/>
<dbReference type="EMBL" id="PUEJ01000002">
    <property type="protein sequence ID" value="PRH88397.1"/>
    <property type="molecule type" value="Genomic_DNA"/>
</dbReference>
<dbReference type="PANTHER" id="PTHR43362:SF1">
    <property type="entry name" value="MANNITOL DEHYDROGENASE 2-RELATED"/>
    <property type="match status" value="1"/>
</dbReference>
<sequence>MPPLDMSTLASFGPTVTKPSYDRSRLRAGIVHFGVGNFHRVHQAVAIEACLHHPGQEDWAICGVGLTNGPTARAKAEAYRRQDNLYTVTQLTSPAPKETQIVGAMIDYLHAPAGPDAVLARLADPATRIVSLTITEGGYNIDEASGAFRLDTPDIRHDLSGGPPRTVFGYIVAALARRRQAGLPPFTVMSCDNLPRNGDTSRLAVLGFARALDPDLADWIEANGAFPNSMVDRIAPQVPEDERRRITAGIGVEDLVAATCEPYTSWVVEDRFCAGRPELERAGVVFSSQVPAYVAVKGRLSNAAHMLMCYPSLLMGSRLVDEGMRHPDIPRLLHAFWDRDARRLVEPPAGYSTQAFTDTVIERFANPAIKDQLLRVAGDGASKIVVFHGKTIGQLIAEGSDLGREAFLLACFARYLGGVDDRGVGFDIFEPRIGQADWQRLKSGAPLAVLDIEAFAGLGLRQSPAFVAAYQIQSKSLASQGTAATLAQLLQ</sequence>
<evidence type="ECO:0000259" key="3">
    <source>
        <dbReference type="Pfam" id="PF08125"/>
    </source>
</evidence>
<protein>
    <submittedName>
        <fullName evidence="4">Mannitol dehydrogenase family protein</fullName>
    </submittedName>
</protein>
<dbReference type="PANTHER" id="PTHR43362">
    <property type="entry name" value="MANNITOL DEHYDROGENASE DSF1-RELATED"/>
    <property type="match status" value="1"/>
</dbReference>
<evidence type="ECO:0000313" key="5">
    <source>
        <dbReference type="Proteomes" id="UP000237682"/>
    </source>
</evidence>
<dbReference type="InterPro" id="IPR008927">
    <property type="entry name" value="6-PGluconate_DH-like_C_sf"/>
</dbReference>
<dbReference type="RefSeq" id="WP_105860748.1">
    <property type="nucleotide sequence ID" value="NZ_PUEJ01000002.1"/>
</dbReference>
<evidence type="ECO:0000259" key="2">
    <source>
        <dbReference type="Pfam" id="PF01232"/>
    </source>
</evidence>
<dbReference type="InterPro" id="IPR013131">
    <property type="entry name" value="Mannitol_DH_N"/>
</dbReference>
<dbReference type="GO" id="GO:0016616">
    <property type="term" value="F:oxidoreductase activity, acting on the CH-OH group of donors, NAD or NADP as acceptor"/>
    <property type="evidence" value="ECO:0007669"/>
    <property type="project" value="TreeGrafter"/>
</dbReference>
<organism evidence="4 5">
    <name type="scientific">Labrys okinawensis</name>
    <dbReference type="NCBI Taxonomy" id="346911"/>
    <lineage>
        <taxon>Bacteria</taxon>
        <taxon>Pseudomonadati</taxon>
        <taxon>Pseudomonadota</taxon>
        <taxon>Alphaproteobacteria</taxon>
        <taxon>Hyphomicrobiales</taxon>
        <taxon>Xanthobacteraceae</taxon>
        <taxon>Labrys</taxon>
    </lineage>
</organism>
<keyword evidence="5" id="KW-1185">Reference proteome</keyword>
<name>A0A2S9QGB2_9HYPH</name>
<comment type="caution">
    <text evidence="4">The sequence shown here is derived from an EMBL/GenBank/DDBJ whole genome shotgun (WGS) entry which is preliminary data.</text>
</comment>
<accession>A0A2S9QGB2</accession>
<keyword evidence="1" id="KW-0560">Oxidoreductase</keyword>
<gene>
    <name evidence="4" type="ORF">C5L14_03915</name>
</gene>
<dbReference type="Gene3D" id="1.10.1040.10">
    <property type="entry name" value="N-(1-d-carboxylethyl)-l-norvaline Dehydrogenase, domain 2"/>
    <property type="match status" value="1"/>
</dbReference>
<dbReference type="Proteomes" id="UP000237682">
    <property type="component" value="Unassembled WGS sequence"/>
</dbReference>
<evidence type="ECO:0000256" key="1">
    <source>
        <dbReference type="ARBA" id="ARBA00023002"/>
    </source>
</evidence>
<dbReference type="InterPro" id="IPR036291">
    <property type="entry name" value="NAD(P)-bd_dom_sf"/>
</dbReference>
<dbReference type="OrthoDB" id="271711at2"/>
<feature type="domain" description="Mannitol dehydrogenase C-terminal" evidence="3">
    <location>
        <begin position="290"/>
        <end position="473"/>
    </location>
</feature>
<dbReference type="InterPro" id="IPR050988">
    <property type="entry name" value="Mannitol_DH/Oxidoreductase"/>
</dbReference>
<dbReference type="SUPFAM" id="SSF51735">
    <property type="entry name" value="NAD(P)-binding Rossmann-fold domains"/>
    <property type="match status" value="1"/>
</dbReference>
<reference evidence="4 5" key="1">
    <citation type="submission" date="2018-02" db="EMBL/GenBank/DDBJ databases">
        <title>Whole genome sequencing of endophytic bacterium.</title>
        <authorList>
            <person name="Eedara R."/>
            <person name="Podile A.R."/>
        </authorList>
    </citation>
    <scope>NUCLEOTIDE SEQUENCE [LARGE SCALE GENOMIC DNA]</scope>
    <source>
        <strain evidence="4 5">RP1T</strain>
    </source>
</reference>
<dbReference type="Pfam" id="PF08125">
    <property type="entry name" value="Mannitol_dh_C"/>
    <property type="match status" value="1"/>
</dbReference>
<dbReference type="Gene3D" id="3.40.50.720">
    <property type="entry name" value="NAD(P)-binding Rossmann-like Domain"/>
    <property type="match status" value="1"/>
</dbReference>
<dbReference type="SUPFAM" id="SSF48179">
    <property type="entry name" value="6-phosphogluconate dehydrogenase C-terminal domain-like"/>
    <property type="match status" value="1"/>
</dbReference>
<dbReference type="InterPro" id="IPR013328">
    <property type="entry name" value="6PGD_dom2"/>
</dbReference>
<feature type="domain" description="Mannitol dehydrogenase N-terminal" evidence="2">
    <location>
        <begin position="29"/>
        <end position="280"/>
    </location>
</feature>
<proteinExistence type="predicted"/>
<dbReference type="InterPro" id="IPR013118">
    <property type="entry name" value="Mannitol_DH_C"/>
</dbReference>
<dbReference type="InterPro" id="IPR000669">
    <property type="entry name" value="Mannitol_DH"/>
</dbReference>
<dbReference type="PRINTS" id="PR00084">
    <property type="entry name" value="MTLDHDRGNASE"/>
</dbReference>